<evidence type="ECO:0000313" key="3">
    <source>
        <dbReference type="Proteomes" id="UP000823772"/>
    </source>
</evidence>
<keyword evidence="1" id="KW-0812">Transmembrane</keyword>
<sequence length="164" mass="18834">MRYFLRALKYFVYIIVLAAILIVLLVLLQGGSFDIDTLFIQGKRSIYMMLGIFAVLSAIYPAIGYQKRSISFDCGWDELKPDLISVMKERRFKVENDMGNMITFISDGGAARFLRMYEDRITVEVTGGVMLLEGHRRNLIRVIYDIDTLLKNKKEEKDSASLSE</sequence>
<comment type="caution">
    <text evidence="2">The sequence shown here is derived from an EMBL/GenBank/DDBJ whole genome shotgun (WGS) entry which is preliminary data.</text>
</comment>
<proteinExistence type="predicted"/>
<protein>
    <submittedName>
        <fullName evidence="2">Uncharacterized protein</fullName>
    </submittedName>
</protein>
<keyword evidence="1" id="KW-1133">Transmembrane helix</keyword>
<gene>
    <name evidence="2" type="ORF">IAC87_05735</name>
</gene>
<dbReference type="EMBL" id="JADILY010000118">
    <property type="protein sequence ID" value="MBO8482030.1"/>
    <property type="molecule type" value="Genomic_DNA"/>
</dbReference>
<reference evidence="2" key="1">
    <citation type="submission" date="2020-10" db="EMBL/GenBank/DDBJ databases">
        <authorList>
            <person name="Gilroy R."/>
        </authorList>
    </citation>
    <scope>NUCLEOTIDE SEQUENCE</scope>
    <source>
        <strain evidence="2">B3-2255</strain>
    </source>
</reference>
<evidence type="ECO:0000256" key="1">
    <source>
        <dbReference type="SAM" id="Phobius"/>
    </source>
</evidence>
<dbReference type="Proteomes" id="UP000823772">
    <property type="component" value="Unassembled WGS sequence"/>
</dbReference>
<name>A0A9D9NQH3_9BACT</name>
<feature type="transmembrane region" description="Helical" evidence="1">
    <location>
        <begin position="45"/>
        <end position="63"/>
    </location>
</feature>
<accession>A0A9D9NQH3</accession>
<organism evidence="2 3">
    <name type="scientific">Candidatus Merdivivens faecigallinarum</name>
    <dbReference type="NCBI Taxonomy" id="2840871"/>
    <lineage>
        <taxon>Bacteria</taxon>
        <taxon>Pseudomonadati</taxon>
        <taxon>Bacteroidota</taxon>
        <taxon>Bacteroidia</taxon>
        <taxon>Bacteroidales</taxon>
        <taxon>Muribaculaceae</taxon>
        <taxon>Muribaculaceae incertae sedis</taxon>
        <taxon>Candidatus Merdivivens</taxon>
    </lineage>
</organism>
<keyword evidence="1" id="KW-0472">Membrane</keyword>
<evidence type="ECO:0000313" key="2">
    <source>
        <dbReference type="EMBL" id="MBO8482030.1"/>
    </source>
</evidence>
<dbReference type="AlphaFoldDB" id="A0A9D9NQH3"/>
<reference evidence="2" key="2">
    <citation type="journal article" date="2021" name="PeerJ">
        <title>Extensive microbial diversity within the chicken gut microbiome revealed by metagenomics and culture.</title>
        <authorList>
            <person name="Gilroy R."/>
            <person name="Ravi A."/>
            <person name="Getino M."/>
            <person name="Pursley I."/>
            <person name="Horton D.L."/>
            <person name="Alikhan N.F."/>
            <person name="Baker D."/>
            <person name="Gharbi K."/>
            <person name="Hall N."/>
            <person name="Watson M."/>
            <person name="Adriaenssens E.M."/>
            <person name="Foster-Nyarko E."/>
            <person name="Jarju S."/>
            <person name="Secka A."/>
            <person name="Antonio M."/>
            <person name="Oren A."/>
            <person name="Chaudhuri R.R."/>
            <person name="La Ragione R."/>
            <person name="Hildebrand F."/>
            <person name="Pallen M.J."/>
        </authorList>
    </citation>
    <scope>NUCLEOTIDE SEQUENCE</scope>
    <source>
        <strain evidence="2">B3-2255</strain>
    </source>
</reference>
<feature type="transmembrane region" description="Helical" evidence="1">
    <location>
        <begin position="12"/>
        <end position="33"/>
    </location>
</feature>